<dbReference type="InterPro" id="IPR027417">
    <property type="entry name" value="P-loop_NTPase"/>
</dbReference>
<dbReference type="PROSITE" id="PS50893">
    <property type="entry name" value="ABC_TRANSPORTER_2"/>
    <property type="match status" value="1"/>
</dbReference>
<evidence type="ECO:0000256" key="3">
    <source>
        <dbReference type="ARBA" id="ARBA00022840"/>
    </source>
</evidence>
<dbReference type="SMART" id="SM00382">
    <property type="entry name" value="AAA"/>
    <property type="match status" value="1"/>
</dbReference>
<evidence type="ECO:0000313" key="6">
    <source>
        <dbReference type="Proteomes" id="UP000192936"/>
    </source>
</evidence>
<dbReference type="InterPro" id="IPR003439">
    <property type="entry name" value="ABC_transporter-like_ATP-bd"/>
</dbReference>
<reference evidence="5 6" key="1">
    <citation type="submission" date="2017-04" db="EMBL/GenBank/DDBJ databases">
        <authorList>
            <person name="Afonso C.L."/>
            <person name="Miller P.J."/>
            <person name="Scott M.A."/>
            <person name="Spackman E."/>
            <person name="Goraichik I."/>
            <person name="Dimitrov K.M."/>
            <person name="Suarez D.L."/>
            <person name="Swayne D.E."/>
        </authorList>
    </citation>
    <scope>NUCLEOTIDE SEQUENCE [LARGE SCALE GENOMIC DNA]</scope>
    <source>
        <strain evidence="5 6">A2P</strain>
    </source>
</reference>
<dbReference type="PANTHER" id="PTHR45772">
    <property type="entry name" value="CONSERVED COMPONENT OF ABC TRANSPORTER FOR NATURAL AMINO ACIDS-RELATED"/>
    <property type="match status" value="1"/>
</dbReference>
<evidence type="ECO:0000256" key="2">
    <source>
        <dbReference type="ARBA" id="ARBA00022741"/>
    </source>
</evidence>
<dbReference type="EMBL" id="FXAK01000001">
    <property type="protein sequence ID" value="SMF19545.1"/>
    <property type="molecule type" value="Genomic_DNA"/>
</dbReference>
<dbReference type="CDD" id="cd03219">
    <property type="entry name" value="ABC_Mj1267_LivG_branched"/>
    <property type="match status" value="1"/>
</dbReference>
<dbReference type="InterPro" id="IPR003593">
    <property type="entry name" value="AAA+_ATPase"/>
</dbReference>
<feature type="domain" description="ABC transporter" evidence="4">
    <location>
        <begin position="5"/>
        <end position="254"/>
    </location>
</feature>
<dbReference type="AlphaFoldDB" id="A0A1X7DQ15"/>
<organism evidence="5 6">
    <name type="scientific">Azospirillum oryzae</name>
    <dbReference type="NCBI Taxonomy" id="286727"/>
    <lineage>
        <taxon>Bacteria</taxon>
        <taxon>Pseudomonadati</taxon>
        <taxon>Pseudomonadota</taxon>
        <taxon>Alphaproteobacteria</taxon>
        <taxon>Rhodospirillales</taxon>
        <taxon>Azospirillaceae</taxon>
        <taxon>Azospirillum</taxon>
    </lineage>
</organism>
<accession>A0A1X7DQ15</accession>
<keyword evidence="3 5" id="KW-0067">ATP-binding</keyword>
<name>A0A1X7DQ15_9PROT</name>
<dbReference type="Pfam" id="PF00005">
    <property type="entry name" value="ABC_tran"/>
    <property type="match status" value="1"/>
</dbReference>
<dbReference type="OrthoDB" id="9779872at2"/>
<keyword evidence="1" id="KW-0813">Transport</keyword>
<dbReference type="STRING" id="286727.SAMN02982917_0833"/>
<protein>
    <submittedName>
        <fullName evidence="5">Amino acid/amide ABC transporter ATP-binding protein 1, HAAT family</fullName>
    </submittedName>
</protein>
<dbReference type="RefSeq" id="WP_085082535.1">
    <property type="nucleotide sequence ID" value="NZ_FXAK01000001.1"/>
</dbReference>
<dbReference type="GO" id="GO:0005524">
    <property type="term" value="F:ATP binding"/>
    <property type="evidence" value="ECO:0007669"/>
    <property type="project" value="UniProtKB-KW"/>
</dbReference>
<evidence type="ECO:0000256" key="1">
    <source>
        <dbReference type="ARBA" id="ARBA00022448"/>
    </source>
</evidence>
<dbReference type="GO" id="GO:0005886">
    <property type="term" value="C:plasma membrane"/>
    <property type="evidence" value="ECO:0007669"/>
    <property type="project" value="TreeGrafter"/>
</dbReference>
<dbReference type="GO" id="GO:0016887">
    <property type="term" value="F:ATP hydrolysis activity"/>
    <property type="evidence" value="ECO:0007669"/>
    <property type="project" value="InterPro"/>
</dbReference>
<dbReference type="Pfam" id="PF12399">
    <property type="entry name" value="BCA_ABC_TP_C"/>
    <property type="match status" value="1"/>
</dbReference>
<keyword evidence="2" id="KW-0547">Nucleotide-binding</keyword>
<dbReference type="InterPro" id="IPR051120">
    <property type="entry name" value="ABC_AA/LPS_Transport"/>
</dbReference>
<evidence type="ECO:0000259" key="4">
    <source>
        <dbReference type="PROSITE" id="PS50893"/>
    </source>
</evidence>
<proteinExistence type="predicted"/>
<dbReference type="FunFam" id="3.40.50.300:FF:000421">
    <property type="entry name" value="Branched-chain amino acid ABC transporter ATP-binding protein"/>
    <property type="match status" value="1"/>
</dbReference>
<dbReference type="SUPFAM" id="SSF52540">
    <property type="entry name" value="P-loop containing nucleoside triphosphate hydrolases"/>
    <property type="match status" value="1"/>
</dbReference>
<dbReference type="InterPro" id="IPR032823">
    <property type="entry name" value="BCA_ABC_TP_C"/>
</dbReference>
<dbReference type="Gene3D" id="3.40.50.300">
    <property type="entry name" value="P-loop containing nucleotide triphosphate hydrolases"/>
    <property type="match status" value="1"/>
</dbReference>
<sequence length="256" mass="27263">MTHLLEIRNVSRRFGGVQAVGNVTAHVDEGELVGLIGPNGAGKTTLFNLISGFTPLSGGTVAFAGRTISGLKPNQVARLGISRTFQNLRVFPNMSVFDNVSVGAVGTLPQGAFGALFGPLSRGGRAHSDEISRRTWEALEAVGLTHVAAELAANLPYGQRKYLEIARALAMRPRFLILDEPAAGLNDTETRDLAAFIKRLHGQGLTVMLVEHDMALVMGICQRILVLASGRKIADGPPDTIRNDAAVLEAYLGVDE</sequence>
<gene>
    <name evidence="5" type="ORF">SAMN02982917_0833</name>
</gene>
<dbReference type="PANTHER" id="PTHR45772:SF9">
    <property type="entry name" value="CONSERVED COMPONENT OF ABC TRANSPORTER FOR NATURAL AMINO ACIDS"/>
    <property type="match status" value="1"/>
</dbReference>
<evidence type="ECO:0000313" key="5">
    <source>
        <dbReference type="EMBL" id="SMF19545.1"/>
    </source>
</evidence>
<dbReference type="Proteomes" id="UP000192936">
    <property type="component" value="Unassembled WGS sequence"/>
</dbReference>